<gene>
    <name evidence="1" type="ORF">BTO20_14845</name>
</gene>
<name>A0A1Y0C3M2_9MYCO</name>
<proteinExistence type="predicted"/>
<sequence>MKPIAIDQADGFDYEIRAAALRLLLTKLTGPKHWAAFEIGDLLESPRGREVVDCLAAMALSGFLEYYGGHEESAEMTITREIGVAEDLKDAEAR</sequence>
<dbReference type="KEGG" id="mdx:BTO20_14845"/>
<evidence type="ECO:0000313" key="1">
    <source>
        <dbReference type="EMBL" id="ART69697.1"/>
    </source>
</evidence>
<dbReference type="RefSeq" id="WP_087077042.1">
    <property type="nucleotide sequence ID" value="NZ_CP020809.1"/>
</dbReference>
<reference evidence="1 2" key="1">
    <citation type="submission" date="2017-04" db="EMBL/GenBank/DDBJ databases">
        <title>Whole Genome Sequence of 1,4-Dioxane Degrading Bacterium Mycobacterium dioxanotrophicus PH-06.</title>
        <authorList>
            <person name="He Y."/>
        </authorList>
    </citation>
    <scope>NUCLEOTIDE SEQUENCE [LARGE SCALE GENOMIC DNA]</scope>
    <source>
        <strain evidence="1 2">PH-06</strain>
    </source>
</reference>
<dbReference type="EMBL" id="CP020809">
    <property type="protein sequence ID" value="ART69697.1"/>
    <property type="molecule type" value="Genomic_DNA"/>
</dbReference>
<dbReference type="AlphaFoldDB" id="A0A1Y0C3M2"/>
<keyword evidence="2" id="KW-1185">Reference proteome</keyword>
<protein>
    <submittedName>
        <fullName evidence="1">Uncharacterized protein</fullName>
    </submittedName>
</protein>
<accession>A0A1Y0C3M2</accession>
<dbReference type="Proteomes" id="UP000195331">
    <property type="component" value="Chromosome"/>
</dbReference>
<evidence type="ECO:0000313" key="2">
    <source>
        <dbReference type="Proteomes" id="UP000195331"/>
    </source>
</evidence>
<organism evidence="1 2">
    <name type="scientific">Mycobacterium dioxanotrophicus</name>
    <dbReference type="NCBI Taxonomy" id="482462"/>
    <lineage>
        <taxon>Bacteria</taxon>
        <taxon>Bacillati</taxon>
        <taxon>Actinomycetota</taxon>
        <taxon>Actinomycetes</taxon>
        <taxon>Mycobacteriales</taxon>
        <taxon>Mycobacteriaceae</taxon>
        <taxon>Mycobacterium</taxon>
    </lineage>
</organism>